<evidence type="ECO:0000259" key="6">
    <source>
        <dbReference type="Pfam" id="PF00561"/>
    </source>
</evidence>
<evidence type="ECO:0000256" key="4">
    <source>
        <dbReference type="SAM" id="MobiDB-lite"/>
    </source>
</evidence>
<dbReference type="Gene3D" id="3.40.50.1820">
    <property type="entry name" value="alpha/beta hydrolase"/>
    <property type="match status" value="2"/>
</dbReference>
<dbReference type="InterPro" id="IPR000073">
    <property type="entry name" value="AB_hydrolase_1"/>
</dbReference>
<protein>
    <submittedName>
        <fullName evidence="8">Peptidase</fullName>
    </submittedName>
</protein>
<dbReference type="GO" id="GO:0016787">
    <property type="term" value="F:hydrolase activity"/>
    <property type="evidence" value="ECO:0007669"/>
    <property type="project" value="UniProtKB-KW"/>
</dbReference>
<comment type="similarity">
    <text evidence="1">Belongs to the peptidase S33 family.</text>
</comment>
<proteinExistence type="inferred from homology"/>
<dbReference type="PANTHER" id="PTHR43248:SF29">
    <property type="entry name" value="TRIPEPTIDYL AMINOPEPTIDASE"/>
    <property type="match status" value="1"/>
</dbReference>
<feature type="domain" description="Peptidase S33 tripeptidyl aminopeptidase-like C-terminal" evidence="7">
    <location>
        <begin position="455"/>
        <end position="559"/>
    </location>
</feature>
<keyword evidence="3" id="KW-0378">Hydrolase</keyword>
<evidence type="ECO:0000256" key="3">
    <source>
        <dbReference type="ARBA" id="ARBA00022801"/>
    </source>
</evidence>
<dbReference type="PROSITE" id="PS51318">
    <property type="entry name" value="TAT"/>
    <property type="match status" value="1"/>
</dbReference>
<evidence type="ECO:0000256" key="5">
    <source>
        <dbReference type="SAM" id="SignalP"/>
    </source>
</evidence>
<keyword evidence="9" id="KW-1185">Reference proteome</keyword>
<dbReference type="Pfam" id="PF08386">
    <property type="entry name" value="Abhydrolase_4"/>
    <property type="match status" value="1"/>
</dbReference>
<feature type="region of interest" description="Disordered" evidence="4">
    <location>
        <begin position="52"/>
        <end position="71"/>
    </location>
</feature>
<evidence type="ECO:0000313" key="8">
    <source>
        <dbReference type="EMBL" id="GIJ03834.1"/>
    </source>
</evidence>
<evidence type="ECO:0000256" key="2">
    <source>
        <dbReference type="ARBA" id="ARBA00022729"/>
    </source>
</evidence>
<evidence type="ECO:0000259" key="7">
    <source>
        <dbReference type="Pfam" id="PF08386"/>
    </source>
</evidence>
<accession>A0A8J3Y9H6</accession>
<reference evidence="8" key="1">
    <citation type="submission" date="2021-01" db="EMBL/GenBank/DDBJ databases">
        <title>Whole genome shotgun sequence of Spirilliplanes yamanashiensis NBRC 15828.</title>
        <authorList>
            <person name="Komaki H."/>
            <person name="Tamura T."/>
        </authorList>
    </citation>
    <scope>NUCLEOTIDE SEQUENCE</scope>
    <source>
        <strain evidence="8">NBRC 15828</strain>
    </source>
</reference>
<feature type="signal peptide" evidence="5">
    <location>
        <begin position="1"/>
        <end position="29"/>
    </location>
</feature>
<organism evidence="8 9">
    <name type="scientific">Spirilliplanes yamanashiensis</name>
    <dbReference type="NCBI Taxonomy" id="42233"/>
    <lineage>
        <taxon>Bacteria</taxon>
        <taxon>Bacillati</taxon>
        <taxon>Actinomycetota</taxon>
        <taxon>Actinomycetes</taxon>
        <taxon>Micromonosporales</taxon>
        <taxon>Micromonosporaceae</taxon>
        <taxon>Spirilliplanes</taxon>
    </lineage>
</organism>
<dbReference type="EMBL" id="BOOY01000025">
    <property type="protein sequence ID" value="GIJ03834.1"/>
    <property type="molecule type" value="Genomic_DNA"/>
</dbReference>
<dbReference type="InterPro" id="IPR051601">
    <property type="entry name" value="Serine_prot/Carboxylest_S33"/>
</dbReference>
<dbReference type="Pfam" id="PF00561">
    <property type="entry name" value="Abhydrolase_1"/>
    <property type="match status" value="1"/>
</dbReference>
<sequence length="590" mass="62059">MHLTYRPLLAGAAAGTLLAGLAAAGPVAAAPAGDPAATSAATSAAAPAAAPAAATAGSPYGDRTSAEERRRVDRVAAPRFTWESCFEVAECDTVQLPLDYDRPGGAKVDIAVARVKAADPARRIGTLFVNPGGPGGSGVAIAVAAPRFLSPEVLARFDVVGFDPRGIEGNGTDGVRCFPSAAAQAEAMAGMNVPFPVGAAEEKAFIASAKKLGRGCSTTGRPLSGAMSTAEAARDMDVLRRAVGDSKLTYLGFSYGTALGQYYANMFPDRVRAVAIDGVINPVSWVGTRRTAEIIQDDRLRSADGAYRALRELLTRCGRAGAEVCALAAEGDPRKLYDLVAQRLRKQPLVIEVPGGEPLTITYADFVSYTLGALYDPNGAEFIVAETLAIHLEQEGRAGADPAALARLRAAAEEPEEEFYDNGYEAYSGVACTDALHPSRAEQWPAQTAAADRRAPYFGRAWDWGTVQCARNAWSVRDEDAYFGPWNKRTSAPVLVVGNYYDPATNYDDAVSSARLLPNSRLLSSDSWGHTAYGTSACVTSAMDAYLLSVALPQRGTVCTGDAQPFQPAPAARAAVARELPPVAPRVPRR</sequence>
<evidence type="ECO:0000313" key="9">
    <source>
        <dbReference type="Proteomes" id="UP000652013"/>
    </source>
</evidence>
<comment type="caution">
    <text evidence="8">The sequence shown here is derived from an EMBL/GenBank/DDBJ whole genome shotgun (WGS) entry which is preliminary data.</text>
</comment>
<dbReference type="RefSeq" id="WP_203939094.1">
    <property type="nucleotide sequence ID" value="NZ_BAAAGJ010000002.1"/>
</dbReference>
<feature type="chain" id="PRO_5035158021" evidence="5">
    <location>
        <begin position="30"/>
        <end position="590"/>
    </location>
</feature>
<gene>
    <name evidence="8" type="ORF">Sya03_31860</name>
</gene>
<name>A0A8J3Y9H6_9ACTN</name>
<dbReference type="AlphaFoldDB" id="A0A8J3Y9H6"/>
<dbReference type="InterPro" id="IPR013595">
    <property type="entry name" value="Pept_S33_TAP-like_C"/>
</dbReference>
<dbReference type="InterPro" id="IPR029058">
    <property type="entry name" value="AB_hydrolase_fold"/>
</dbReference>
<evidence type="ECO:0000256" key="1">
    <source>
        <dbReference type="ARBA" id="ARBA00010088"/>
    </source>
</evidence>
<dbReference type="SUPFAM" id="SSF53474">
    <property type="entry name" value="alpha/beta-Hydrolases"/>
    <property type="match status" value="1"/>
</dbReference>
<dbReference type="Proteomes" id="UP000652013">
    <property type="component" value="Unassembled WGS sequence"/>
</dbReference>
<dbReference type="PANTHER" id="PTHR43248">
    <property type="entry name" value="2-SUCCINYL-6-HYDROXY-2,4-CYCLOHEXADIENE-1-CARBOXYLATE SYNTHASE"/>
    <property type="match status" value="1"/>
</dbReference>
<dbReference type="InterPro" id="IPR006311">
    <property type="entry name" value="TAT_signal"/>
</dbReference>
<feature type="domain" description="AB hydrolase-1" evidence="6">
    <location>
        <begin position="214"/>
        <end position="283"/>
    </location>
</feature>
<keyword evidence="2 5" id="KW-0732">Signal</keyword>